<comment type="caution">
    <text evidence="9">The sequence shown here is derived from an EMBL/GenBank/DDBJ whole genome shotgun (WGS) entry which is preliminary data.</text>
</comment>
<evidence type="ECO:0000256" key="1">
    <source>
        <dbReference type="ARBA" id="ARBA00022679"/>
    </source>
</evidence>
<dbReference type="PANTHER" id="PTHR23359">
    <property type="entry name" value="NUCLEOTIDE KINASE"/>
    <property type="match status" value="1"/>
</dbReference>
<dbReference type="STRING" id="1797263.A2397_02945"/>
<evidence type="ECO:0000256" key="3">
    <source>
        <dbReference type="ARBA" id="ARBA00022741"/>
    </source>
</evidence>
<comment type="pathway">
    <text evidence="5">Purine metabolism; AMP biosynthesis via salvage pathway; AMP from ADP: step 1/1.</text>
</comment>
<dbReference type="GO" id="GO:0005524">
    <property type="term" value="F:ATP binding"/>
    <property type="evidence" value="ECO:0007669"/>
    <property type="project" value="UniProtKB-UniRule"/>
</dbReference>
<sequence>MNLVILGPQGSGKGTQAEMLVEKYGFSHIETGRILRAISASDSPLAEEISKTLSEGKLVSDEILEKVLTEKLSIPSPNGYLFDGTPRNVKQYDLLKYLLGLLGQKIDRLVYIWISEEEVVRRLSSRRTCLKCGNVYNLITNPSPRGNVCACGGELVQRADDSPDAIKKRLTWGFTKEVKQKAEEDGILLEINGERSIEEIHKEIVERLGLNG</sequence>
<comment type="caution">
    <text evidence="5">Lacks conserved residue(s) required for the propagation of feature annotation.</text>
</comment>
<feature type="binding site" evidence="5">
    <location>
        <begin position="135"/>
        <end position="136"/>
    </location>
    <ligand>
        <name>ATP</name>
        <dbReference type="ChEBI" id="CHEBI:30616"/>
    </ligand>
</feature>
<dbReference type="NCBIfam" id="TIGR01351">
    <property type="entry name" value="adk"/>
    <property type="match status" value="1"/>
</dbReference>
<feature type="binding site" evidence="5">
    <location>
        <begin position="10"/>
        <end position="15"/>
    </location>
    <ligand>
        <name>ATP</name>
        <dbReference type="ChEBI" id="CHEBI:30616"/>
    </ligand>
</feature>
<accession>A0A1F4ZUZ6</accession>
<feature type="binding site" evidence="5">
    <location>
        <position position="195"/>
    </location>
    <ligand>
        <name>ATP</name>
        <dbReference type="ChEBI" id="CHEBI:30616"/>
    </ligand>
</feature>
<keyword evidence="5 7" id="KW-0067">ATP-binding</keyword>
<keyword evidence="4 5" id="KW-0418">Kinase</keyword>
<feature type="binding site" evidence="5">
    <location>
        <position position="169"/>
    </location>
    <ligand>
        <name>AMP</name>
        <dbReference type="ChEBI" id="CHEBI:456215"/>
    </ligand>
</feature>
<name>A0A1F4ZUZ6_9BACT</name>
<dbReference type="Pfam" id="PF00406">
    <property type="entry name" value="ADK"/>
    <property type="match status" value="1"/>
</dbReference>
<evidence type="ECO:0000256" key="7">
    <source>
        <dbReference type="RuleBase" id="RU003331"/>
    </source>
</evidence>
<dbReference type="EC" id="2.7.4.3" evidence="5 7"/>
<keyword evidence="3 5" id="KW-0547">Nucleotide-binding</keyword>
<comment type="domain">
    <text evidence="5">Consists of three domains, a large central CORE domain and two small peripheral domains, NMPbind and LID, which undergo movements during catalysis. The LID domain closes over the site of phosphoryl transfer upon ATP binding. Assembling and dissambling the active center during each catalytic cycle provides an effective means to prevent ATP hydrolysis. Some bacteria have evolved a zinc-coordinating structure that stabilizes the LID domain.</text>
</comment>
<comment type="catalytic activity">
    <reaction evidence="5 7">
        <text>AMP + ATP = 2 ADP</text>
        <dbReference type="Rhea" id="RHEA:12973"/>
        <dbReference type="ChEBI" id="CHEBI:30616"/>
        <dbReference type="ChEBI" id="CHEBI:456215"/>
        <dbReference type="ChEBI" id="CHEBI:456216"/>
        <dbReference type="EC" id="2.7.4.3"/>
    </reaction>
</comment>
<dbReference type="InterPro" id="IPR036193">
    <property type="entry name" value="ADK_active_lid_dom_sf"/>
</dbReference>
<evidence type="ECO:0000259" key="8">
    <source>
        <dbReference type="Pfam" id="PF05191"/>
    </source>
</evidence>
<evidence type="ECO:0000256" key="5">
    <source>
        <dbReference type="HAMAP-Rule" id="MF_00235"/>
    </source>
</evidence>
<comment type="subcellular location">
    <subcellularLocation>
        <location evidence="5 7">Cytoplasm</location>
    </subcellularLocation>
</comment>
<feature type="binding site" evidence="5">
    <location>
        <position position="126"/>
    </location>
    <ligand>
        <name>ATP</name>
        <dbReference type="ChEBI" id="CHEBI:30616"/>
    </ligand>
</feature>
<feature type="binding site" evidence="5">
    <location>
        <position position="36"/>
    </location>
    <ligand>
        <name>AMP</name>
        <dbReference type="ChEBI" id="CHEBI:456215"/>
    </ligand>
</feature>
<comment type="similarity">
    <text evidence="5 6">Belongs to the adenylate kinase family.</text>
</comment>
<feature type="binding site" evidence="5">
    <location>
        <position position="91"/>
    </location>
    <ligand>
        <name>AMP</name>
        <dbReference type="ChEBI" id="CHEBI:456215"/>
    </ligand>
</feature>
<dbReference type="PRINTS" id="PR00094">
    <property type="entry name" value="ADENYLTKNASE"/>
</dbReference>
<dbReference type="EMBL" id="MEXR01000035">
    <property type="protein sequence ID" value="OGD09267.1"/>
    <property type="molecule type" value="Genomic_DNA"/>
</dbReference>
<comment type="subunit">
    <text evidence="5 7">Monomer.</text>
</comment>
<dbReference type="AlphaFoldDB" id="A0A1F4ZUZ6"/>
<dbReference type="InterPro" id="IPR006259">
    <property type="entry name" value="Adenyl_kin_sub"/>
</dbReference>
<dbReference type="SUPFAM" id="SSF57774">
    <property type="entry name" value="Microbial and mitochondrial ADK, insert 'zinc finger' domain"/>
    <property type="match status" value="1"/>
</dbReference>
<feature type="binding site" evidence="5">
    <location>
        <position position="129"/>
    </location>
    <ligand>
        <name>Zn(2+)</name>
        <dbReference type="ChEBI" id="CHEBI:29105"/>
        <note>structural</note>
    </ligand>
</feature>
<gene>
    <name evidence="5" type="primary">adk</name>
    <name evidence="9" type="ORF">A2397_02945</name>
</gene>
<feature type="binding site" evidence="5">
    <location>
        <begin position="57"/>
        <end position="59"/>
    </location>
    <ligand>
        <name>AMP</name>
        <dbReference type="ChEBI" id="CHEBI:456215"/>
    </ligand>
</feature>
<dbReference type="InterPro" id="IPR007862">
    <property type="entry name" value="Adenylate_kinase_lid-dom"/>
</dbReference>
<dbReference type="SUPFAM" id="SSF52540">
    <property type="entry name" value="P-loop containing nucleoside triphosphate hydrolases"/>
    <property type="match status" value="1"/>
</dbReference>
<dbReference type="UniPathway" id="UPA00588">
    <property type="reaction ID" value="UER00649"/>
</dbReference>
<dbReference type="CDD" id="cd01428">
    <property type="entry name" value="ADK"/>
    <property type="match status" value="1"/>
</dbReference>
<feature type="binding site" evidence="5">
    <location>
        <position position="151"/>
    </location>
    <ligand>
        <name>Zn(2+)</name>
        <dbReference type="ChEBI" id="CHEBI:29105"/>
        <note>structural</note>
    </ligand>
</feature>
<evidence type="ECO:0000313" key="9">
    <source>
        <dbReference type="EMBL" id="OGD09267.1"/>
    </source>
</evidence>
<dbReference type="Pfam" id="PF05191">
    <property type="entry name" value="ADK_lid"/>
    <property type="match status" value="1"/>
</dbReference>
<keyword evidence="5" id="KW-0862">Zinc</keyword>
<dbReference type="GO" id="GO:0008270">
    <property type="term" value="F:zinc ion binding"/>
    <property type="evidence" value="ECO:0007669"/>
    <property type="project" value="UniProtKB-UniRule"/>
</dbReference>
<keyword evidence="1 5" id="KW-0808">Transferase</keyword>
<feature type="domain" description="Adenylate kinase active site lid" evidence="8">
    <location>
        <begin position="126"/>
        <end position="160"/>
    </location>
</feature>
<dbReference type="HAMAP" id="MF_00235">
    <property type="entry name" value="Adenylate_kinase_Adk"/>
    <property type="match status" value="1"/>
</dbReference>
<evidence type="ECO:0000313" key="10">
    <source>
        <dbReference type="Proteomes" id="UP000176424"/>
    </source>
</evidence>
<keyword evidence="2 5" id="KW-0545">Nucleotide biosynthesis</keyword>
<feature type="binding site" evidence="5">
    <location>
        <position position="158"/>
    </location>
    <ligand>
        <name>AMP</name>
        <dbReference type="ChEBI" id="CHEBI:456215"/>
    </ligand>
</feature>
<feature type="region of interest" description="NMP" evidence="5">
    <location>
        <begin position="30"/>
        <end position="59"/>
    </location>
</feature>
<keyword evidence="5" id="KW-0963">Cytoplasm</keyword>
<dbReference type="GO" id="GO:0004017">
    <property type="term" value="F:AMP kinase activity"/>
    <property type="evidence" value="ECO:0007669"/>
    <property type="project" value="UniProtKB-UniRule"/>
</dbReference>
<protein>
    <recommendedName>
        <fullName evidence="5 7">Adenylate kinase</fullName>
        <shortName evidence="5">AK</shortName>
        <ecNumber evidence="5 7">2.7.4.3</ecNumber>
    </recommendedName>
    <alternativeName>
        <fullName evidence="5">ATP-AMP transphosphorylase</fullName>
    </alternativeName>
    <alternativeName>
        <fullName evidence="5">ATP:AMP phosphotransferase</fullName>
    </alternativeName>
    <alternativeName>
        <fullName evidence="5">Adenylate monophosphate kinase</fullName>
    </alternativeName>
</protein>
<evidence type="ECO:0000256" key="2">
    <source>
        <dbReference type="ARBA" id="ARBA00022727"/>
    </source>
</evidence>
<proteinExistence type="inferred from homology"/>
<dbReference type="Proteomes" id="UP000176424">
    <property type="component" value="Unassembled WGS sequence"/>
</dbReference>
<evidence type="ECO:0000256" key="6">
    <source>
        <dbReference type="RuleBase" id="RU003330"/>
    </source>
</evidence>
<dbReference type="InterPro" id="IPR000850">
    <property type="entry name" value="Adenylat/UMP-CMP_kin"/>
</dbReference>
<comment type="function">
    <text evidence="5">Catalyzes the reversible transfer of the terminal phosphate group between ATP and AMP. Plays an important role in cellular energy homeostasis and in adenine nucleotide metabolism.</text>
</comment>
<evidence type="ECO:0000256" key="4">
    <source>
        <dbReference type="ARBA" id="ARBA00022777"/>
    </source>
</evidence>
<organism evidence="9 10">
    <name type="scientific">Candidatus Amesbacteria bacterium RIFOXYB1_FULL_44_23</name>
    <dbReference type="NCBI Taxonomy" id="1797263"/>
    <lineage>
        <taxon>Bacteria</taxon>
        <taxon>Candidatus Amesiibacteriota</taxon>
    </lineage>
</organism>
<feature type="binding site" evidence="5">
    <location>
        <position position="149"/>
    </location>
    <ligand>
        <name>Zn(2+)</name>
        <dbReference type="ChEBI" id="CHEBI:29105"/>
        <note>structural</note>
    </ligand>
</feature>
<dbReference type="GO" id="GO:0044209">
    <property type="term" value="P:AMP salvage"/>
    <property type="evidence" value="ECO:0007669"/>
    <property type="project" value="UniProtKB-UniRule"/>
</dbReference>
<dbReference type="GO" id="GO:0005737">
    <property type="term" value="C:cytoplasm"/>
    <property type="evidence" value="ECO:0007669"/>
    <property type="project" value="UniProtKB-SubCell"/>
</dbReference>
<dbReference type="InterPro" id="IPR027417">
    <property type="entry name" value="P-loop_NTPase"/>
</dbReference>
<keyword evidence="5" id="KW-0479">Metal-binding</keyword>
<dbReference type="Gene3D" id="3.40.50.300">
    <property type="entry name" value="P-loop containing nucleotide triphosphate hydrolases"/>
    <property type="match status" value="1"/>
</dbReference>
<feature type="binding site" evidence="5">
    <location>
        <position position="132"/>
    </location>
    <ligand>
        <name>Zn(2+)</name>
        <dbReference type="ChEBI" id="CHEBI:29105"/>
        <note>structural</note>
    </ligand>
</feature>
<reference evidence="9 10" key="1">
    <citation type="journal article" date="2016" name="Nat. Commun.">
        <title>Thousands of microbial genomes shed light on interconnected biogeochemical processes in an aquifer system.</title>
        <authorList>
            <person name="Anantharaman K."/>
            <person name="Brown C.T."/>
            <person name="Hug L.A."/>
            <person name="Sharon I."/>
            <person name="Castelle C.J."/>
            <person name="Probst A.J."/>
            <person name="Thomas B.C."/>
            <person name="Singh A."/>
            <person name="Wilkins M.J."/>
            <person name="Karaoz U."/>
            <person name="Brodie E.L."/>
            <person name="Williams K.H."/>
            <person name="Hubbard S.S."/>
            <person name="Banfield J.F."/>
        </authorList>
    </citation>
    <scope>NUCLEOTIDE SEQUENCE [LARGE SCALE GENOMIC DNA]</scope>
</reference>
<feature type="binding site" evidence="5">
    <location>
        <position position="31"/>
    </location>
    <ligand>
        <name>AMP</name>
        <dbReference type="ChEBI" id="CHEBI:456215"/>
    </ligand>
</feature>